<feature type="transmembrane region" description="Helical" evidence="16">
    <location>
        <begin position="139"/>
        <end position="159"/>
    </location>
</feature>
<protein>
    <recommendedName>
        <fullName evidence="3">ABC-type xenobiotic transporter</fullName>
        <ecNumber evidence="3">7.6.2.2</ecNumber>
    </recommendedName>
</protein>
<keyword evidence="11 16" id="KW-1133">Transmembrane helix</keyword>
<keyword evidence="13" id="KW-0325">Glycoprotein</keyword>
<feature type="transmembrane region" description="Helical" evidence="16">
    <location>
        <begin position="296"/>
        <end position="323"/>
    </location>
</feature>
<dbReference type="InterPro" id="IPR036640">
    <property type="entry name" value="ABC1_TM_sf"/>
</dbReference>
<feature type="compositionally biased region" description="Acidic residues" evidence="15">
    <location>
        <begin position="188"/>
        <end position="197"/>
    </location>
</feature>
<dbReference type="InterPro" id="IPR003593">
    <property type="entry name" value="AAA+_ATPase"/>
</dbReference>
<dbReference type="GO" id="GO:0005886">
    <property type="term" value="C:plasma membrane"/>
    <property type="evidence" value="ECO:0007669"/>
    <property type="project" value="UniProtKB-SubCell"/>
</dbReference>
<evidence type="ECO:0000256" key="12">
    <source>
        <dbReference type="ARBA" id="ARBA00023136"/>
    </source>
</evidence>
<comment type="similarity">
    <text evidence="2">Belongs to the ABC transporter superfamily. ABCC family. Conjugate transporter (TC 3.A.1.208) subfamily.</text>
</comment>
<feature type="transmembrane region" description="Helical" evidence="16">
    <location>
        <begin position="483"/>
        <end position="510"/>
    </location>
</feature>
<evidence type="ECO:0000256" key="13">
    <source>
        <dbReference type="ARBA" id="ARBA00023180"/>
    </source>
</evidence>
<evidence type="ECO:0000256" key="8">
    <source>
        <dbReference type="ARBA" id="ARBA00022741"/>
    </source>
</evidence>
<dbReference type="InterPro" id="IPR017871">
    <property type="entry name" value="ABC_transporter-like_CS"/>
</dbReference>
<dbReference type="GO" id="GO:0008559">
    <property type="term" value="F:ABC-type xenobiotic transporter activity"/>
    <property type="evidence" value="ECO:0007669"/>
    <property type="project" value="UniProtKB-EC"/>
</dbReference>
<feature type="transmembrane region" description="Helical" evidence="16">
    <location>
        <begin position="48"/>
        <end position="67"/>
    </location>
</feature>
<dbReference type="FunFam" id="1.20.1560.10:FF:000037">
    <property type="entry name" value="ATP-binding cassette subfamily C member 10"/>
    <property type="match status" value="1"/>
</dbReference>
<reference evidence="19 20" key="1">
    <citation type="journal article" date="2019" name="Genome Biol. Evol.">
        <title>Nanopore Sequencing Significantly Improves Genome Assembly of the Protozoan Parasite Trypanosoma cruzi.</title>
        <authorList>
            <person name="Diaz-Viraque F."/>
            <person name="Pita S."/>
            <person name="Greif G."/>
            <person name="de Souza R.C.M."/>
            <person name="Iraola G."/>
            <person name="Robello C."/>
        </authorList>
    </citation>
    <scope>NUCLEOTIDE SEQUENCE [LARGE SCALE GENOMIC DNA]</scope>
    <source>
        <strain evidence="19 20">Berenice</strain>
    </source>
</reference>
<dbReference type="Gene3D" id="1.20.1560.10">
    <property type="entry name" value="ABC transporter type 1, transmembrane domain"/>
    <property type="match status" value="2"/>
</dbReference>
<evidence type="ECO:0000256" key="14">
    <source>
        <dbReference type="ARBA" id="ARBA00034018"/>
    </source>
</evidence>
<keyword evidence="9" id="KW-0067">ATP-binding</keyword>
<feature type="transmembrane region" description="Helical" evidence="16">
    <location>
        <begin position="966"/>
        <end position="985"/>
    </location>
</feature>
<feature type="transmembrane region" description="Helical" evidence="16">
    <location>
        <begin position="109"/>
        <end position="127"/>
    </location>
</feature>
<dbReference type="CDD" id="cd18605">
    <property type="entry name" value="ABC_6TM_MRP7_D2_like"/>
    <property type="match status" value="1"/>
</dbReference>
<feature type="domain" description="ABC transporter" evidence="17">
    <location>
        <begin position="1250"/>
        <end position="1477"/>
    </location>
</feature>
<evidence type="ECO:0000256" key="6">
    <source>
        <dbReference type="ARBA" id="ARBA00022692"/>
    </source>
</evidence>
<feature type="transmembrane region" description="Helical" evidence="16">
    <location>
        <begin position="1059"/>
        <end position="1081"/>
    </location>
</feature>
<evidence type="ECO:0000256" key="16">
    <source>
        <dbReference type="SAM" id="Phobius"/>
    </source>
</evidence>
<evidence type="ECO:0000256" key="7">
    <source>
        <dbReference type="ARBA" id="ARBA00022737"/>
    </source>
</evidence>
<dbReference type="SMART" id="SM00382">
    <property type="entry name" value="AAA"/>
    <property type="match status" value="2"/>
</dbReference>
<dbReference type="Gene3D" id="3.40.50.300">
    <property type="entry name" value="P-loop containing nucleotide triphosphate hydrolases"/>
    <property type="match status" value="2"/>
</dbReference>
<evidence type="ECO:0000256" key="4">
    <source>
        <dbReference type="ARBA" id="ARBA00022448"/>
    </source>
</evidence>
<feature type="transmembrane region" description="Helical" evidence="16">
    <location>
        <begin position="392"/>
        <end position="418"/>
    </location>
</feature>
<dbReference type="Pfam" id="PF00664">
    <property type="entry name" value="ABC_membrane"/>
    <property type="match status" value="2"/>
</dbReference>
<evidence type="ECO:0000256" key="5">
    <source>
        <dbReference type="ARBA" id="ARBA00022475"/>
    </source>
</evidence>
<dbReference type="PANTHER" id="PTHR24223:SF330">
    <property type="entry name" value="ATP-BINDING CASSETTE SUB-FAMILY C MEMBER 10"/>
    <property type="match status" value="1"/>
</dbReference>
<dbReference type="Pfam" id="PF00005">
    <property type="entry name" value="ABC_tran"/>
    <property type="match status" value="2"/>
</dbReference>
<dbReference type="InterPro" id="IPR003439">
    <property type="entry name" value="ABC_transporter-like_ATP-bd"/>
</dbReference>
<dbReference type="PANTHER" id="PTHR24223">
    <property type="entry name" value="ATP-BINDING CASSETTE SUB-FAMILY C"/>
    <property type="match status" value="1"/>
</dbReference>
<proteinExistence type="inferred from homology"/>
<evidence type="ECO:0000256" key="3">
    <source>
        <dbReference type="ARBA" id="ARBA00012191"/>
    </source>
</evidence>
<keyword evidence="7" id="KW-0677">Repeat</keyword>
<keyword evidence="5" id="KW-1003">Cell membrane</keyword>
<dbReference type="FunFam" id="3.40.50.300:FF:002145">
    <property type="entry name" value="ABC transporter (MsbA subfamily)"/>
    <property type="match status" value="1"/>
</dbReference>
<dbReference type="SUPFAM" id="SSF90123">
    <property type="entry name" value="ABC transporter transmembrane region"/>
    <property type="match status" value="2"/>
</dbReference>
<dbReference type="VEuPathDB" id="TriTrypDB:ECC02_005685"/>
<sequence>MSRKEQESVTTTVYAVRLVHALVLWLAVVFFGISVVFLKRRLPRATPISFYFCCLLGIGGVFVSALYQLTGPRSARGGGGIFWVTWAGLLCWLLLLMRSVRHANLPDVLFVFLLLALVGMECTGIVLQFISTRSRIADILMDAFIAVPHMLAFVTLVGWDWLMVNDIALVFRENTPMEGGRYEGNNKDDDDDDDDDGGLGHAHDKKPHAFFLLPPSQDIFIQSSAASSSFGESLRFDGHTSIIRTIVRHWGSTYFLLALVRLLYDFGGLLPAYLLRQLVDNLMQAKTSGKKGKDGGADIHMSIISVLLIVIITLTCTFLRVHYNMKLQKMSLYNRNLLTIELFHSAIRCRRHRLGNQREGEIMNYLSVDVQRVADAVQTINDLWALPLQLAFALYLLYVQVSFAFVAGVVVTIILIPVNMQLAKRIKHVQTSLMHENDERVLTITEIMNNILCVKMCGLSHIVQRWVEMPRSRYMKLLSWLKFLDAFCVFFWAVTPTLVSLLTFITFIWMGGKLTPGKAVTALALFGSLILPLNAYPWVINGFVEAYVSWQRLKPFFSSSKDQGCFFDGTTWVIPGAGDEVVLGDVRENIIHTNLLEEEQKSLHMPGENQPLLQATNQLMCGVHPVEQHQLNSPKQRQEISSDVLVDIQQGDLILAASSGDDVLEHLFTLRISRFQALCGQLIAVVGHSGSGKSAFLSSLAGELLMTPTFSLTVARSSMAFVEQAPFLMAGTIRENILFGLAFDSARYESVIRAVALDEDLRHNFAPDLDRTFVGDRGRKLSGGQKVRVALARALYANKDLYLVDDFMGCLDTTVAHHIVQEVFVTAAQQGKCVIVVTHNEELIHYADAVYECAGGWLAITERSKATFASSPTWMPREMDDKAQTEEGMGKKTENDSIEDAKPSFRGLEVSEHGVIAWSTMNCYLRRVGWGLTVFIVISVAAMQVARNASDQYVVVWSKDGDGDTAAFIHVLSALAVINSLLAFIRGFSFAIGGLRAAHRIHNELLHHVMSATFHFFSNTPPGRIINRLSSDIYTIDDSLPFIINILLAQTFLLMGSMMIIILNSTGIILLTLIPLSLLYYRVQRPYRIVSRELRRLEAAARAPVLDTMREVLLGGVVIRSFGVSVARFYMHRVNEQVGVLLRTQYNAVMLNSWFALRLELVGILLLILVGVLAIYYHGNSHAPMLGLALAYVQPLTSYVNGVIGAFSSTERDLISVERVLQYFYLEREDVMERDVPLLSFDSWPTRGKIDFVGVSMQYDDSGPKVLQHLTFHVEAGEKLAIVGRTGAGKSSIFLALLRLVKLTEGYIAIDDIDICQLPLDVIRTRLNVIPQNPVIFHGTLRKNVDPLGLHSDDEIRAALACVNLADLSLDSNIVDGGNVCGGKQHQIAVARVLLKRSSLLLLDEPTSQLNSEAESLLWHVLGTHLKDTTLLCITHKLSHIDFFDRVIVIDKGRVVNSGPPSILRRDGAWPFASNEASSPFS</sequence>
<comment type="caution">
    <text evidence="19">The sequence shown here is derived from an EMBL/GenBank/DDBJ whole genome shotgun (WGS) entry which is preliminary data.</text>
</comment>
<dbReference type="PROSITE" id="PS50929">
    <property type="entry name" value="ABC_TM1F"/>
    <property type="match status" value="2"/>
</dbReference>
<dbReference type="GO" id="GO:0005524">
    <property type="term" value="F:ATP binding"/>
    <property type="evidence" value="ECO:0007669"/>
    <property type="project" value="UniProtKB-KW"/>
</dbReference>
<dbReference type="EC" id="7.6.2.2" evidence="3"/>
<name>A0A7J6Y3F8_TRYCR</name>
<comment type="catalytic activity">
    <reaction evidence="14">
        <text>ATP + H2O + xenobioticSide 1 = ADP + phosphate + xenobioticSide 2.</text>
        <dbReference type="EC" id="7.6.2.2"/>
    </reaction>
</comment>
<dbReference type="InterPro" id="IPR011527">
    <property type="entry name" value="ABC1_TM_dom"/>
</dbReference>
<evidence type="ECO:0000256" key="1">
    <source>
        <dbReference type="ARBA" id="ARBA00004651"/>
    </source>
</evidence>
<feature type="transmembrane region" description="Helical" evidence="16">
    <location>
        <begin position="79"/>
        <end position="97"/>
    </location>
</feature>
<evidence type="ECO:0000256" key="9">
    <source>
        <dbReference type="ARBA" id="ARBA00022840"/>
    </source>
</evidence>
<dbReference type="EMBL" id="JABDHM010000039">
    <property type="protein sequence ID" value="KAF5221271.1"/>
    <property type="molecule type" value="Genomic_DNA"/>
</dbReference>
<keyword evidence="4" id="KW-0813">Transport</keyword>
<dbReference type="FunFam" id="1.20.1560.10:FF:000013">
    <property type="entry name" value="ABC transporter C family member 2"/>
    <property type="match status" value="1"/>
</dbReference>
<evidence type="ECO:0000313" key="19">
    <source>
        <dbReference type="EMBL" id="KAF5221271.1"/>
    </source>
</evidence>
<feature type="domain" description="ABC transporter" evidence="17">
    <location>
        <begin position="648"/>
        <end position="880"/>
    </location>
</feature>
<dbReference type="InterPro" id="IPR027417">
    <property type="entry name" value="P-loop_NTPase"/>
</dbReference>
<feature type="domain" description="ABC transmembrane type-1" evidence="18">
    <location>
        <begin position="932"/>
        <end position="1212"/>
    </location>
</feature>
<evidence type="ECO:0000256" key="15">
    <source>
        <dbReference type="SAM" id="MobiDB-lite"/>
    </source>
</evidence>
<dbReference type="Proteomes" id="UP000583944">
    <property type="component" value="Unassembled WGS sequence"/>
</dbReference>
<comment type="subcellular location">
    <subcellularLocation>
        <location evidence="1">Cell membrane</location>
        <topology evidence="1">Multi-pass membrane protein</topology>
    </subcellularLocation>
</comment>
<feature type="transmembrane region" description="Helical" evidence="16">
    <location>
        <begin position="254"/>
        <end position="275"/>
    </location>
</feature>
<dbReference type="PROSITE" id="PS50893">
    <property type="entry name" value="ABC_TRANSPORTER_2"/>
    <property type="match status" value="2"/>
</dbReference>
<feature type="transmembrane region" description="Helical" evidence="16">
    <location>
        <begin position="1151"/>
        <end position="1177"/>
    </location>
</feature>
<feature type="transmembrane region" description="Helical" evidence="16">
    <location>
        <begin position="928"/>
        <end position="946"/>
    </location>
</feature>
<gene>
    <name evidence="19" type="ORF">ECC02_005685</name>
</gene>
<feature type="transmembrane region" description="Helical" evidence="16">
    <location>
        <begin position="1033"/>
        <end position="1053"/>
    </location>
</feature>
<dbReference type="SUPFAM" id="SSF52540">
    <property type="entry name" value="P-loop containing nucleoside triphosphate hydrolases"/>
    <property type="match status" value="2"/>
</dbReference>
<dbReference type="InterPro" id="IPR050173">
    <property type="entry name" value="ABC_transporter_C-like"/>
</dbReference>
<feature type="transmembrane region" description="Helical" evidence="16">
    <location>
        <begin position="12"/>
        <end position="36"/>
    </location>
</feature>
<keyword evidence="8" id="KW-0547">Nucleotide-binding</keyword>
<dbReference type="GO" id="GO:0016887">
    <property type="term" value="F:ATP hydrolysis activity"/>
    <property type="evidence" value="ECO:0007669"/>
    <property type="project" value="InterPro"/>
</dbReference>
<dbReference type="PROSITE" id="PS00211">
    <property type="entry name" value="ABC_TRANSPORTER_1"/>
    <property type="match status" value="1"/>
</dbReference>
<keyword evidence="6 16" id="KW-0812">Transmembrane</keyword>
<keyword evidence="10" id="KW-1278">Translocase</keyword>
<keyword evidence="12 16" id="KW-0472">Membrane</keyword>
<dbReference type="CDD" id="cd18598">
    <property type="entry name" value="ABC_6TM_MRP7_D1_like"/>
    <property type="match status" value="1"/>
</dbReference>
<feature type="region of interest" description="Disordered" evidence="15">
    <location>
        <begin position="180"/>
        <end position="199"/>
    </location>
</feature>
<feature type="transmembrane region" description="Helical" evidence="16">
    <location>
        <begin position="522"/>
        <end position="544"/>
    </location>
</feature>
<evidence type="ECO:0000256" key="2">
    <source>
        <dbReference type="ARBA" id="ARBA00009726"/>
    </source>
</evidence>
<evidence type="ECO:0000259" key="18">
    <source>
        <dbReference type="PROSITE" id="PS50929"/>
    </source>
</evidence>
<accession>A0A7J6Y3F8</accession>
<evidence type="ECO:0000256" key="11">
    <source>
        <dbReference type="ARBA" id="ARBA00022989"/>
    </source>
</evidence>
<evidence type="ECO:0000313" key="20">
    <source>
        <dbReference type="Proteomes" id="UP000583944"/>
    </source>
</evidence>
<evidence type="ECO:0000259" key="17">
    <source>
        <dbReference type="PROSITE" id="PS50893"/>
    </source>
</evidence>
<evidence type="ECO:0000256" key="10">
    <source>
        <dbReference type="ARBA" id="ARBA00022967"/>
    </source>
</evidence>
<feature type="domain" description="ABC transmembrane type-1" evidence="18">
    <location>
        <begin position="255"/>
        <end position="545"/>
    </location>
</feature>
<organism evidence="19 20">
    <name type="scientific">Trypanosoma cruzi</name>
    <dbReference type="NCBI Taxonomy" id="5693"/>
    <lineage>
        <taxon>Eukaryota</taxon>
        <taxon>Discoba</taxon>
        <taxon>Euglenozoa</taxon>
        <taxon>Kinetoplastea</taxon>
        <taxon>Metakinetoplastina</taxon>
        <taxon>Trypanosomatida</taxon>
        <taxon>Trypanosomatidae</taxon>
        <taxon>Trypanosoma</taxon>
        <taxon>Schizotrypanum</taxon>
    </lineage>
</organism>